<feature type="transmembrane region" description="Helical" evidence="1">
    <location>
        <begin position="73"/>
        <end position="96"/>
    </location>
</feature>
<proteinExistence type="predicted"/>
<gene>
    <name evidence="2" type="ORF">WH96_02905</name>
</gene>
<keyword evidence="1" id="KW-0472">Membrane</keyword>
<dbReference type="Proteomes" id="UP000035444">
    <property type="component" value="Unassembled WGS sequence"/>
</dbReference>
<reference evidence="2 3" key="1">
    <citation type="submission" date="2015-03" db="EMBL/GenBank/DDBJ databases">
        <title>Genome Sequence of Kiloniella spongiae MEBiC09566, isolated from a marine sponge.</title>
        <authorList>
            <person name="Shao Z."/>
            <person name="Wang L."/>
            <person name="Li X."/>
        </authorList>
    </citation>
    <scope>NUCLEOTIDE SEQUENCE [LARGE SCALE GENOMIC DNA]</scope>
    <source>
        <strain evidence="2 3">MEBiC09566</strain>
    </source>
</reference>
<protein>
    <submittedName>
        <fullName evidence="2">Uncharacterized protein</fullName>
    </submittedName>
</protein>
<keyword evidence="1" id="KW-0812">Transmembrane</keyword>
<dbReference type="OrthoDB" id="7679120at2"/>
<dbReference type="AlphaFoldDB" id="A0A0H2MIW5"/>
<feature type="transmembrane region" description="Helical" evidence="1">
    <location>
        <begin position="7"/>
        <end position="28"/>
    </location>
</feature>
<accession>A0A0H2MIW5</accession>
<organism evidence="2 3">
    <name type="scientific">Kiloniella spongiae</name>
    <dbReference type="NCBI Taxonomy" id="1489064"/>
    <lineage>
        <taxon>Bacteria</taxon>
        <taxon>Pseudomonadati</taxon>
        <taxon>Pseudomonadota</taxon>
        <taxon>Alphaproteobacteria</taxon>
        <taxon>Rhodospirillales</taxon>
        <taxon>Kiloniellaceae</taxon>
        <taxon>Kiloniella</taxon>
    </lineage>
</organism>
<name>A0A0H2MIW5_9PROT</name>
<comment type="caution">
    <text evidence="2">The sequence shown here is derived from an EMBL/GenBank/DDBJ whole genome shotgun (WGS) entry which is preliminary data.</text>
</comment>
<evidence type="ECO:0000313" key="3">
    <source>
        <dbReference type="Proteomes" id="UP000035444"/>
    </source>
</evidence>
<evidence type="ECO:0000256" key="1">
    <source>
        <dbReference type="SAM" id="Phobius"/>
    </source>
</evidence>
<sequence length="104" mass="11963">MTLVLRIIGWFFLAIAIASLAFNLFQLMEQDSFQLSLLGENWFAVHPGSLNLLQAITERYIGLWLWDDVFSPLLFVPTLVFGLVAAAIFLIPGYLFKSSRRRRR</sequence>
<evidence type="ECO:0000313" key="2">
    <source>
        <dbReference type="EMBL" id="KLN62464.1"/>
    </source>
</evidence>
<keyword evidence="1" id="KW-1133">Transmembrane helix</keyword>
<dbReference type="RefSeq" id="WP_047762586.1">
    <property type="nucleotide sequence ID" value="NZ_LAQL01000002.1"/>
</dbReference>
<dbReference type="EMBL" id="LAQL01000002">
    <property type="protein sequence ID" value="KLN62464.1"/>
    <property type="molecule type" value="Genomic_DNA"/>
</dbReference>
<keyword evidence="3" id="KW-1185">Reference proteome</keyword>